<dbReference type="AlphaFoldDB" id="A0A142C1M0"/>
<name>A0A142C1M0_CONBE</name>
<protein>
    <submittedName>
        <fullName evidence="4">Conotoxin</fullName>
    </submittedName>
</protein>
<evidence type="ECO:0000256" key="3">
    <source>
        <dbReference type="SAM" id="SignalP"/>
    </source>
</evidence>
<evidence type="ECO:0000313" key="4">
    <source>
        <dbReference type="EMBL" id="AMP44721.1"/>
    </source>
</evidence>
<dbReference type="GO" id="GO:0008200">
    <property type="term" value="F:ion channel inhibitor activity"/>
    <property type="evidence" value="ECO:0007669"/>
    <property type="project" value="InterPro"/>
</dbReference>
<dbReference type="EMBL" id="KU563973">
    <property type="protein sequence ID" value="AMP44721.1"/>
    <property type="molecule type" value="mRNA"/>
</dbReference>
<dbReference type="Pfam" id="PF02950">
    <property type="entry name" value="Conotoxin"/>
    <property type="match status" value="1"/>
</dbReference>
<feature type="signal peptide" evidence="3">
    <location>
        <begin position="1"/>
        <end position="21"/>
    </location>
</feature>
<accession>A0A142C1M0</accession>
<keyword evidence="3" id="KW-0732">Signal</keyword>
<comment type="subcellular location">
    <subcellularLocation>
        <location evidence="1">Secreted</location>
    </subcellularLocation>
</comment>
<dbReference type="GO" id="GO:0005576">
    <property type="term" value="C:extracellular region"/>
    <property type="evidence" value="ECO:0007669"/>
    <property type="project" value="UniProtKB-SubCell"/>
</dbReference>
<evidence type="ECO:0000256" key="2">
    <source>
        <dbReference type="ARBA" id="ARBA00022525"/>
    </source>
</evidence>
<dbReference type="InterPro" id="IPR004214">
    <property type="entry name" value="Conotoxin"/>
</dbReference>
<feature type="chain" id="PRO_5007493362" evidence="3">
    <location>
        <begin position="22"/>
        <end position="84"/>
    </location>
</feature>
<sequence length="84" mass="9661">MKLTCAVIVAVLFLTASQLIATDDSRGKQKYLIKRSRAKMQNHKLFKLTKRCDPPGTRCSRFDHECCDACMLRQHPQHPICSDR</sequence>
<reference evidence="4" key="1">
    <citation type="submission" date="2015-12" db="EMBL/GenBank/DDBJ databases">
        <title>High throughput identification of novel conotoxins from the Chinese tubular cone snail Conus betulinus by multitranscriptome sequencing.</title>
        <authorList>
            <person name="Ruan Z."/>
            <person name="Peng C."/>
            <person name="Shi Q."/>
            <person name="Yao G."/>
            <person name="Gao B.-M."/>
        </authorList>
    </citation>
    <scope>NUCLEOTIDE SEQUENCE</scope>
</reference>
<evidence type="ECO:0000256" key="1">
    <source>
        <dbReference type="ARBA" id="ARBA00004613"/>
    </source>
</evidence>
<proteinExistence type="evidence at transcript level"/>
<organism evidence="4">
    <name type="scientific">Conus betulinus</name>
    <name type="common">Beech cone</name>
    <dbReference type="NCBI Taxonomy" id="89764"/>
    <lineage>
        <taxon>Eukaryota</taxon>
        <taxon>Metazoa</taxon>
        <taxon>Spiralia</taxon>
        <taxon>Lophotrochozoa</taxon>
        <taxon>Mollusca</taxon>
        <taxon>Gastropoda</taxon>
        <taxon>Caenogastropoda</taxon>
        <taxon>Neogastropoda</taxon>
        <taxon>Conoidea</taxon>
        <taxon>Conidae</taxon>
        <taxon>Conus</taxon>
        <taxon>Dendroconus</taxon>
    </lineage>
</organism>
<keyword evidence="2" id="KW-0964">Secreted</keyword>